<evidence type="ECO:0008006" key="6">
    <source>
        <dbReference type="Google" id="ProtNLM"/>
    </source>
</evidence>
<evidence type="ECO:0000256" key="1">
    <source>
        <dbReference type="ARBA" id="ARBA00007692"/>
    </source>
</evidence>
<dbReference type="PANTHER" id="PTHR13068">
    <property type="entry name" value="CGI-12 PROTEIN-RELATED"/>
    <property type="match status" value="1"/>
</dbReference>
<dbReference type="OrthoDB" id="637682at2759"/>
<reference evidence="4 5" key="1">
    <citation type="submission" date="2019-09" db="EMBL/GenBank/DDBJ databases">
        <title>A chromosome-level genome assembly of the Chinese tupelo Nyssa sinensis.</title>
        <authorList>
            <person name="Yang X."/>
            <person name="Kang M."/>
            <person name="Yang Y."/>
            <person name="Xiong H."/>
            <person name="Wang M."/>
            <person name="Zhang Z."/>
            <person name="Wang Z."/>
            <person name="Wu H."/>
            <person name="Ma T."/>
            <person name="Liu J."/>
            <person name="Xi Z."/>
        </authorList>
    </citation>
    <scope>NUCLEOTIDE SEQUENCE [LARGE SCALE GENOMIC DNA]</scope>
    <source>
        <strain evidence="4">J267</strain>
        <tissue evidence="4">Leaf</tissue>
    </source>
</reference>
<protein>
    <recommendedName>
        <fullName evidence="6">Transcription termination factor MTERF15, mitochondrial</fullName>
    </recommendedName>
</protein>
<dbReference type="GO" id="GO:0003676">
    <property type="term" value="F:nucleic acid binding"/>
    <property type="evidence" value="ECO:0007669"/>
    <property type="project" value="InterPro"/>
</dbReference>
<keyword evidence="2" id="KW-0805">Transcription regulation</keyword>
<name>A0A5J5BN46_9ASTE</name>
<dbReference type="InterPro" id="IPR003690">
    <property type="entry name" value="MTERF"/>
</dbReference>
<evidence type="ECO:0000313" key="5">
    <source>
        <dbReference type="Proteomes" id="UP000325577"/>
    </source>
</evidence>
<dbReference type="InterPro" id="IPR038538">
    <property type="entry name" value="MTERF_sf"/>
</dbReference>
<evidence type="ECO:0000256" key="3">
    <source>
        <dbReference type="ARBA" id="ARBA00022946"/>
    </source>
</evidence>
<dbReference type="EMBL" id="CM018035">
    <property type="protein sequence ID" value="KAA8542561.1"/>
    <property type="molecule type" value="Genomic_DNA"/>
</dbReference>
<keyword evidence="5" id="KW-1185">Reference proteome</keyword>
<accession>A0A5J5BN46</accession>
<keyword evidence="2" id="KW-0806">Transcription termination</keyword>
<organism evidence="4 5">
    <name type="scientific">Nyssa sinensis</name>
    <dbReference type="NCBI Taxonomy" id="561372"/>
    <lineage>
        <taxon>Eukaryota</taxon>
        <taxon>Viridiplantae</taxon>
        <taxon>Streptophyta</taxon>
        <taxon>Embryophyta</taxon>
        <taxon>Tracheophyta</taxon>
        <taxon>Spermatophyta</taxon>
        <taxon>Magnoliopsida</taxon>
        <taxon>eudicotyledons</taxon>
        <taxon>Gunneridae</taxon>
        <taxon>Pentapetalae</taxon>
        <taxon>asterids</taxon>
        <taxon>Cornales</taxon>
        <taxon>Nyssaceae</taxon>
        <taxon>Nyssa</taxon>
    </lineage>
</organism>
<sequence>MAMRVLTRSTIHRFIISTPRSVPTFSNTRAQSFSSNPISPIPSSSEFLQQSKYRKLVSLANIFQRYGFPSSQLHDFLSKNRFLLDSNESEIEKSLKILLKLSQGYFVSIVNKCPRLLEFEFLKKWELDLSEMGIPCITSLMIQNVLEVSSKFSLGPDDLSRSIQRLKGIGFSDCTVIKLLEEYPVVILMSKRDICEIINFLVRTGIDRSEIDRIFNLFPGILGFGVENKLKPLFGEFKNLGFNWELVGKEIIKDPRVLGLELGELSHCLQLLRTLRCRVPITEKIYRKGAFRAGFEVKLRIDCLRRHGFTPREAFKVLWKEPRVILYEIEDIENKIEFLVHTMKYRVLWLVDVPEYLGVNFEKQIVPRYNVIEYLRSKGGLGDEVGLKALIKLSRLRFYNLYVKPYPECENIYGRFAGDFECKNRHPVGMWKLFKPQKYPESKEDVKNIKSFMESLI</sequence>
<dbReference type="SMART" id="SM00733">
    <property type="entry name" value="Mterf"/>
    <property type="match status" value="7"/>
</dbReference>
<proteinExistence type="inferred from homology"/>
<keyword evidence="2" id="KW-0804">Transcription</keyword>
<evidence type="ECO:0000313" key="4">
    <source>
        <dbReference type="EMBL" id="KAA8542561.1"/>
    </source>
</evidence>
<keyword evidence="3" id="KW-0809">Transit peptide</keyword>
<comment type="similarity">
    <text evidence="1">Belongs to the mTERF family.</text>
</comment>
<dbReference type="AlphaFoldDB" id="A0A5J5BN46"/>
<dbReference type="GO" id="GO:0006353">
    <property type="term" value="P:DNA-templated transcription termination"/>
    <property type="evidence" value="ECO:0007669"/>
    <property type="project" value="UniProtKB-KW"/>
</dbReference>
<dbReference type="Proteomes" id="UP000325577">
    <property type="component" value="Linkage Group LG12"/>
</dbReference>
<dbReference type="Pfam" id="PF02536">
    <property type="entry name" value="mTERF"/>
    <property type="match status" value="2"/>
</dbReference>
<dbReference type="Gene3D" id="1.25.70.10">
    <property type="entry name" value="Transcription termination factor 3, mitochondrial"/>
    <property type="match status" value="1"/>
</dbReference>
<gene>
    <name evidence="4" type="ORF">F0562_023713</name>
</gene>
<evidence type="ECO:0000256" key="2">
    <source>
        <dbReference type="ARBA" id="ARBA00022472"/>
    </source>
</evidence>
<dbReference type="PANTHER" id="PTHR13068:SF23">
    <property type="entry name" value="TRANSCRIPTION TERMINATION FACTOR MTERF15, MITOCHONDRIAL"/>
    <property type="match status" value="1"/>
</dbReference>